<dbReference type="Gene3D" id="3.90.79.10">
    <property type="entry name" value="Nucleoside Triphosphate Pyrophosphohydrolase"/>
    <property type="match status" value="1"/>
</dbReference>
<dbReference type="CDD" id="cd18872">
    <property type="entry name" value="NUDIX_eIF-2B"/>
    <property type="match status" value="1"/>
</dbReference>
<dbReference type="InterPro" id="IPR020084">
    <property type="entry name" value="NUDIX_hydrolase_CS"/>
</dbReference>
<comment type="similarity">
    <text evidence="1 3">Belongs to the eIF-2B alpha/beta/delta subunits family.</text>
</comment>
<dbReference type="Gene3D" id="3.40.50.1820">
    <property type="entry name" value="alpha/beta hydrolase"/>
    <property type="match status" value="1"/>
</dbReference>
<dbReference type="GO" id="GO:0046523">
    <property type="term" value="F:S-methyl-5-thioribose-1-phosphate isomerase activity"/>
    <property type="evidence" value="ECO:0007669"/>
    <property type="project" value="TreeGrafter"/>
</dbReference>
<dbReference type="AlphaFoldDB" id="A0A9W4IME0"/>
<dbReference type="GO" id="GO:0019509">
    <property type="term" value="P:L-methionine salvage from methylthioadenosine"/>
    <property type="evidence" value="ECO:0007669"/>
    <property type="project" value="TreeGrafter"/>
</dbReference>
<dbReference type="InterPro" id="IPR000086">
    <property type="entry name" value="NUDIX_hydrolase_dom"/>
</dbReference>
<dbReference type="PANTHER" id="PTHR43475">
    <property type="entry name" value="METHYLTHIORIBOSE-1-PHOSPHATE ISOMERASE"/>
    <property type="match status" value="1"/>
</dbReference>
<feature type="domain" description="Nudix hydrolase" evidence="4">
    <location>
        <begin position="9"/>
        <end position="150"/>
    </location>
</feature>
<dbReference type="OrthoDB" id="3439209at2759"/>
<organism evidence="5 6">
    <name type="scientific">Penicillium nalgiovense</name>
    <dbReference type="NCBI Taxonomy" id="60175"/>
    <lineage>
        <taxon>Eukaryota</taxon>
        <taxon>Fungi</taxon>
        <taxon>Dikarya</taxon>
        <taxon>Ascomycota</taxon>
        <taxon>Pezizomycotina</taxon>
        <taxon>Eurotiomycetes</taxon>
        <taxon>Eurotiomycetidae</taxon>
        <taxon>Eurotiales</taxon>
        <taxon>Aspergillaceae</taxon>
        <taxon>Penicillium</taxon>
    </lineage>
</organism>
<dbReference type="InterPro" id="IPR015797">
    <property type="entry name" value="NUDIX_hydrolase-like_dom_sf"/>
</dbReference>
<gene>
    <name evidence="5" type="ORF">PNAL_LOCUS9893</name>
</gene>
<dbReference type="InterPro" id="IPR000649">
    <property type="entry name" value="IF-2B-related"/>
</dbReference>
<dbReference type="Pfam" id="PF01008">
    <property type="entry name" value="IF-2B"/>
    <property type="match status" value="1"/>
</dbReference>
<dbReference type="Pfam" id="PF00293">
    <property type="entry name" value="NUDIX"/>
    <property type="match status" value="1"/>
</dbReference>
<dbReference type="GO" id="GO:0016787">
    <property type="term" value="F:hydrolase activity"/>
    <property type="evidence" value="ECO:0007669"/>
    <property type="project" value="UniProtKB-KW"/>
</dbReference>
<dbReference type="PROSITE" id="PS00893">
    <property type="entry name" value="NUDIX_BOX"/>
    <property type="match status" value="1"/>
</dbReference>
<dbReference type="PROSITE" id="PS51462">
    <property type="entry name" value="NUDIX"/>
    <property type="match status" value="1"/>
</dbReference>
<keyword evidence="2" id="KW-0378">Hydrolase</keyword>
<dbReference type="SUPFAM" id="SSF100950">
    <property type="entry name" value="NagB/RpiA/CoA transferase-like"/>
    <property type="match status" value="1"/>
</dbReference>
<dbReference type="GO" id="GO:0017000">
    <property type="term" value="P:antibiotic biosynthetic process"/>
    <property type="evidence" value="ECO:0007669"/>
    <property type="project" value="UniProtKB-ARBA"/>
</dbReference>
<accession>A0A9W4IME0</accession>
<evidence type="ECO:0000313" key="6">
    <source>
        <dbReference type="Proteomes" id="UP001153461"/>
    </source>
</evidence>
<reference evidence="5" key="1">
    <citation type="submission" date="2021-07" db="EMBL/GenBank/DDBJ databases">
        <authorList>
            <person name="Branca A.L. A."/>
        </authorList>
    </citation>
    <scope>NUCLEOTIDE SEQUENCE</scope>
</reference>
<evidence type="ECO:0000256" key="1">
    <source>
        <dbReference type="ARBA" id="ARBA00007251"/>
    </source>
</evidence>
<evidence type="ECO:0000256" key="3">
    <source>
        <dbReference type="RuleBase" id="RU003814"/>
    </source>
</evidence>
<dbReference type="InterPro" id="IPR029058">
    <property type="entry name" value="AB_hydrolase_fold"/>
</dbReference>
<dbReference type="Pfam" id="PF00561">
    <property type="entry name" value="Abhydrolase_1"/>
    <property type="match status" value="1"/>
</dbReference>
<dbReference type="GO" id="GO:0072330">
    <property type="term" value="P:monocarboxylic acid biosynthetic process"/>
    <property type="evidence" value="ECO:0007669"/>
    <property type="project" value="UniProtKB-ARBA"/>
</dbReference>
<protein>
    <recommendedName>
        <fullName evidence="4">Nudix hydrolase domain-containing protein</fullName>
    </recommendedName>
</protein>
<dbReference type="PANTHER" id="PTHR43475:SF3">
    <property type="entry name" value="TRANSLATION INITIATION FACTOR EIF-2B SUBUNIT FAMILY PROTEIN (AFU_ORTHOLOGUE AFUA_2G14290)"/>
    <property type="match status" value="1"/>
</dbReference>
<name>A0A9W4IME0_PENNA</name>
<dbReference type="InterPro" id="IPR042529">
    <property type="entry name" value="IF_2B-like_C"/>
</dbReference>
<dbReference type="Gene3D" id="3.40.50.10470">
    <property type="entry name" value="Translation initiation factor eif-2b, domain 2"/>
    <property type="match status" value="1"/>
</dbReference>
<evidence type="ECO:0000313" key="5">
    <source>
        <dbReference type="EMBL" id="CAG8302700.1"/>
    </source>
</evidence>
<evidence type="ECO:0000256" key="2">
    <source>
        <dbReference type="ARBA" id="ARBA00022801"/>
    </source>
</evidence>
<proteinExistence type="inferred from homology"/>
<dbReference type="InterPro" id="IPR037171">
    <property type="entry name" value="NagB/RpiA_transferase-like"/>
</dbReference>
<sequence>MNQGNPEFQQRSVVSSFISDAGETKVALFRRSEKVNTYQHHLAPISGSIESHEIPAAAAWRELKEETTLTPRDVDLWRTGKPYTFCDPSVGRQWTVFPFLFRLKDGDEGGRGESGIQIDWEHESWEWYSPDTIQDDEKFGGVPRLKQSLRRVCFESDMNEGASKALISGLRLLKADHQSGSHELTSIALRAFRDVIAQMSEDIDGKWWETARMAAWHLWKNGRESMGAATLNAFLGLLADMEEIVHEALDRNVKWECLLALLDHHLDKRKDMPMRIKRSFGAYLECNFLPTAQSQPTPSLVILSLSASSTIRDSILEAFASLPIPNLDLRILESRPLCEGVNMASSILSAFQSRFPSSSDRHLELTVHTDASAALASKEVDFVLLGADRISDSGSVSNKTGSLPAVLSAKHVCPAAKVLVLSELEKVAEPGTESSHSHEENDPKELVGCWLQSGIKGVKMFAEGTSADRDNTNYAVEVKNIYFEWVPAELIDAYICEEGTLDASAIQEKAQQVKQKVDRYFAFTYPLCFSTSRFQMSEVLYTGIHTFSVPSKELVFEYIVHRPFTENGYPHSIIVVQCPGWGLGSEYLENGLQDLWRPGIHTSTTSTNGYTVIFFHPRGTDGSSRPPASQMSSMPDLASDLEDLRQHLHLEQYPVLLGHSNGGAIALGYAEMYPSRVGKLVLLDHQLVGFQDKRLLLLEATRIDPLYQDAWDSVLDRQTGSDDEFTTSVRGMWPLYFFDPQQYVPELLRAIGDRKLSVWCYQAQGRCDKELLHPMQMVDRLGDIQAETLIIFGCEDMICGIGIAERTAKDIQKSQLITYGKCGHFPWIEKRDETISDIRKFIEKKE</sequence>
<dbReference type="InterPro" id="IPR000073">
    <property type="entry name" value="AB_hydrolase_1"/>
</dbReference>
<dbReference type="SUPFAM" id="SSF53474">
    <property type="entry name" value="alpha/beta-Hydrolases"/>
    <property type="match status" value="1"/>
</dbReference>
<dbReference type="Proteomes" id="UP001153461">
    <property type="component" value="Unassembled WGS sequence"/>
</dbReference>
<dbReference type="EMBL" id="CAJVNV010000627">
    <property type="protein sequence ID" value="CAG8302700.1"/>
    <property type="molecule type" value="Genomic_DNA"/>
</dbReference>
<dbReference type="SUPFAM" id="SSF55811">
    <property type="entry name" value="Nudix"/>
    <property type="match status" value="1"/>
</dbReference>
<evidence type="ECO:0000259" key="4">
    <source>
        <dbReference type="PROSITE" id="PS51462"/>
    </source>
</evidence>
<comment type="caution">
    <text evidence="5">The sequence shown here is derived from an EMBL/GenBank/DDBJ whole genome shotgun (WGS) entry which is preliminary data.</text>
</comment>